<protein>
    <submittedName>
        <fullName evidence="1">Uncharacterized protein</fullName>
    </submittedName>
</protein>
<accession>A0A0D0D2I1</accession>
<organism evidence="1 2">
    <name type="scientific">Collybiopsis luxurians FD-317 M1</name>
    <dbReference type="NCBI Taxonomy" id="944289"/>
    <lineage>
        <taxon>Eukaryota</taxon>
        <taxon>Fungi</taxon>
        <taxon>Dikarya</taxon>
        <taxon>Basidiomycota</taxon>
        <taxon>Agaricomycotina</taxon>
        <taxon>Agaricomycetes</taxon>
        <taxon>Agaricomycetidae</taxon>
        <taxon>Agaricales</taxon>
        <taxon>Marasmiineae</taxon>
        <taxon>Omphalotaceae</taxon>
        <taxon>Collybiopsis</taxon>
        <taxon>Collybiopsis luxurians</taxon>
    </lineage>
</organism>
<evidence type="ECO:0000313" key="2">
    <source>
        <dbReference type="Proteomes" id="UP000053593"/>
    </source>
</evidence>
<dbReference type="HOGENOM" id="CLU_657307_0_0_1"/>
<reference evidence="1 2" key="1">
    <citation type="submission" date="2014-04" db="EMBL/GenBank/DDBJ databases">
        <title>Evolutionary Origins and Diversification of the Mycorrhizal Mutualists.</title>
        <authorList>
            <consortium name="DOE Joint Genome Institute"/>
            <consortium name="Mycorrhizal Genomics Consortium"/>
            <person name="Kohler A."/>
            <person name="Kuo A."/>
            <person name="Nagy L.G."/>
            <person name="Floudas D."/>
            <person name="Copeland A."/>
            <person name="Barry K.W."/>
            <person name="Cichocki N."/>
            <person name="Veneault-Fourrey C."/>
            <person name="LaButti K."/>
            <person name="Lindquist E.A."/>
            <person name="Lipzen A."/>
            <person name="Lundell T."/>
            <person name="Morin E."/>
            <person name="Murat C."/>
            <person name="Riley R."/>
            <person name="Ohm R."/>
            <person name="Sun H."/>
            <person name="Tunlid A."/>
            <person name="Henrissat B."/>
            <person name="Grigoriev I.V."/>
            <person name="Hibbett D.S."/>
            <person name="Martin F."/>
        </authorList>
    </citation>
    <scope>NUCLEOTIDE SEQUENCE [LARGE SCALE GENOMIC DNA]</scope>
    <source>
        <strain evidence="1 2">FD-317 M1</strain>
    </source>
</reference>
<dbReference type="AlphaFoldDB" id="A0A0D0D2I1"/>
<sequence length="418" mass="48487">MVARYEWKSYNLQRFLSGFFDAEQFLEFERIQERTTFLIGDALAKEFVSRNRSGISMTIYCSMLFMSEVGKWLIEIGYEDGSASPGSWRRSLEIFQQGNEFHTTSPDNLGSVQSPLADLIRMQYTSKATDMNVLTHRGAYSMFPLCTLDIRPTVVMRPSNSNFPQHAICQYVRWLIDHHVNDGRPLLPSANEAFELDGPFSIFTSRSFTDRFSQMICWKDSQRRESDGIALQCFELTYSADWLMIDFNIVRYGSRNSFYCLPRHIAKMLVKEFPRKVAALDGSNDLLEQAIDRHKKLHRSNLALKPYLAVQMIIRECATSPAVLDGQQYVIDAYITETLFRAVHSIQKQVLNIHVVKVSFERDSDDRLWVFVTLRIYFFARQRPSLLCAYNKTLDKLLADRIVLLWENANADDLQYVD</sequence>
<dbReference type="Proteomes" id="UP000053593">
    <property type="component" value="Unassembled WGS sequence"/>
</dbReference>
<dbReference type="EMBL" id="KN834764">
    <property type="protein sequence ID" value="KIK63418.1"/>
    <property type="molecule type" value="Genomic_DNA"/>
</dbReference>
<name>A0A0D0D2I1_9AGAR</name>
<proteinExistence type="predicted"/>
<keyword evidence="2" id="KW-1185">Reference proteome</keyword>
<evidence type="ECO:0000313" key="1">
    <source>
        <dbReference type="EMBL" id="KIK63418.1"/>
    </source>
</evidence>
<gene>
    <name evidence="1" type="ORF">GYMLUDRAFT_57626</name>
</gene>